<accession>A0A087BT98</accession>
<name>A0A087BT98_9BIFI</name>
<gene>
    <name evidence="1" type="ORF">BMIN_1149</name>
</gene>
<keyword evidence="2" id="KW-1185">Reference proteome</keyword>
<dbReference type="STRING" id="1693.BMIN_1149"/>
<proteinExistence type="predicted"/>
<reference evidence="1 2" key="1">
    <citation type="submission" date="2014-03" db="EMBL/GenBank/DDBJ databases">
        <title>Genomics of Bifidobacteria.</title>
        <authorList>
            <person name="Ventura M."/>
            <person name="Milani C."/>
            <person name="Lugli G.A."/>
        </authorList>
    </citation>
    <scope>NUCLEOTIDE SEQUENCE [LARGE SCALE GENOMIC DNA]</scope>
    <source>
        <strain evidence="1 2">LMG 11592</strain>
    </source>
</reference>
<dbReference type="AlphaFoldDB" id="A0A087BT98"/>
<evidence type="ECO:0000313" key="1">
    <source>
        <dbReference type="EMBL" id="KFI74248.1"/>
    </source>
</evidence>
<organism evidence="1 2">
    <name type="scientific">Bifidobacterium minimum</name>
    <dbReference type="NCBI Taxonomy" id="1693"/>
    <lineage>
        <taxon>Bacteria</taxon>
        <taxon>Bacillati</taxon>
        <taxon>Actinomycetota</taxon>
        <taxon>Actinomycetes</taxon>
        <taxon>Bifidobacteriales</taxon>
        <taxon>Bifidobacteriaceae</taxon>
        <taxon>Bifidobacterium</taxon>
    </lineage>
</organism>
<evidence type="ECO:0000313" key="2">
    <source>
        <dbReference type="Proteomes" id="UP000029014"/>
    </source>
</evidence>
<comment type="caution">
    <text evidence="1">The sequence shown here is derived from an EMBL/GenBank/DDBJ whole genome shotgun (WGS) entry which is preliminary data.</text>
</comment>
<dbReference type="EMBL" id="JGZD01000001">
    <property type="protein sequence ID" value="KFI74248.1"/>
    <property type="molecule type" value="Genomic_DNA"/>
</dbReference>
<dbReference type="Proteomes" id="UP000029014">
    <property type="component" value="Unassembled WGS sequence"/>
</dbReference>
<sequence length="57" mass="6332">MCLRMDGGDVETPGESFCKRMHFMYILNVVQGCAGIIHAMDGYGNRRPADARSLRSP</sequence>
<dbReference type="PROSITE" id="PS51257">
    <property type="entry name" value="PROKAR_LIPOPROTEIN"/>
    <property type="match status" value="1"/>
</dbReference>
<protein>
    <submittedName>
        <fullName evidence="1">Uncharacterized protein</fullName>
    </submittedName>
</protein>